<dbReference type="PANTHER" id="PTHR47357:SF4">
    <property type="entry name" value="MYOSIN HEAVY CHAIN-LIKE PROTEIN"/>
    <property type="match status" value="1"/>
</dbReference>
<name>A0ABR2FQB2_9ROSI</name>
<evidence type="ECO:0000256" key="1">
    <source>
        <dbReference type="ARBA" id="ARBA00023054"/>
    </source>
</evidence>
<keyword evidence="5" id="KW-1185">Reference proteome</keyword>
<evidence type="ECO:0000313" key="5">
    <source>
        <dbReference type="Proteomes" id="UP001472677"/>
    </source>
</evidence>
<dbReference type="InterPro" id="IPR011684">
    <property type="entry name" value="NAB"/>
</dbReference>
<evidence type="ECO:0000259" key="3">
    <source>
        <dbReference type="PROSITE" id="PS51774"/>
    </source>
</evidence>
<keyword evidence="1 2" id="KW-0175">Coiled coil</keyword>
<proteinExistence type="predicted"/>
<feature type="coiled-coil region" evidence="2">
    <location>
        <begin position="461"/>
        <end position="537"/>
    </location>
</feature>
<sequence>MEKVNVSKTDADTKVEKILKLVKRRNRGKKETELVGLVEEFHKQYQSLYAQYDHLKRGQGKEALKGKVNESCSNHATNSDSEYYSSEDVDNRHSCRKRSIDMDDELRKAHKQVADLEHQLASSTKEKEALDLYHRDALCTIQQLETMNGDLRNEVEETEKRLFALGTEHNGRVAGLEEQLVGLKTELESQHNQRRELEAQLNGMTAELIKARETKKEEIAKLDESFDQIKPMKEELDSIRSHNNELEILVQSKSKEISQYLVQVKTLKEELARKSAAEQIMVEEKQGLQVQVMDLESEVDALRKEKNKSEDEVKSSILEISHLREEKGKLNARILELETLFRNTGSAYSALQEDCISKRANETAAQMKVEVDRLQPKLDSMKLQNADPQRTTQVKDQSINRSMPPKTKLVRRLSLGNNFNFHCLERKMEDLAIEFRKKVDDSIRLLYQRVKVVERIQYENTELYTSKKRGLEQEIEALKQEVATIEAEYDALRQELVMLDAGNEALKQEVDMLEAGNEALKQEVVTLEAALKKLRGIMESEKNTTIGLNSMVDKLEDERNFLTPISIVTDEECENRVEEAKSNVDVLVAEMQKENEEELLRERVMNLEAKLSEEGEEKLKVLKAMKEVEEKMREMQKENEKLLREEVMFLEARLRAEGEEKLKVLKAMCEVEEKMREMQRENEKLLREKVMNFEAKLSEEEEEKLKVLKAMSKVKEKMREMQKENEKVLMEEVMKFEAKLSEVKEEKWMVLKAMSELQNRVRELEKINREKDETLLAREEEKREAIRQLCLLIDYHRTCCDHLKQSISTLTVRLKINNKT</sequence>
<dbReference type="EMBL" id="JBBPBM010000005">
    <property type="protein sequence ID" value="KAK8584252.1"/>
    <property type="molecule type" value="Genomic_DNA"/>
</dbReference>
<feature type="coiled-coil region" evidence="2">
    <location>
        <begin position="570"/>
        <end position="784"/>
    </location>
</feature>
<protein>
    <recommendedName>
        <fullName evidence="3">NAB domain-containing protein</fullName>
    </recommendedName>
</protein>
<comment type="caution">
    <text evidence="4">The sequence shown here is derived from an EMBL/GenBank/DDBJ whole genome shotgun (WGS) entry which is preliminary data.</text>
</comment>
<feature type="coiled-coil region" evidence="2">
    <location>
        <begin position="106"/>
        <end position="214"/>
    </location>
</feature>
<feature type="domain" description="NAB" evidence="3">
    <location>
        <begin position="1"/>
        <end position="59"/>
    </location>
</feature>
<dbReference type="Proteomes" id="UP001472677">
    <property type="component" value="Unassembled WGS sequence"/>
</dbReference>
<accession>A0ABR2FQB2</accession>
<evidence type="ECO:0000256" key="2">
    <source>
        <dbReference type="SAM" id="Coils"/>
    </source>
</evidence>
<feature type="coiled-coil region" evidence="2">
    <location>
        <begin position="250"/>
        <end position="340"/>
    </location>
</feature>
<evidence type="ECO:0000313" key="4">
    <source>
        <dbReference type="EMBL" id="KAK8584252.1"/>
    </source>
</evidence>
<dbReference type="Gene3D" id="1.20.5.340">
    <property type="match status" value="1"/>
</dbReference>
<dbReference type="PANTHER" id="PTHR47357">
    <property type="entry name" value="COP1-INTERACTIVE PROTEIN 1"/>
    <property type="match status" value="1"/>
</dbReference>
<dbReference type="PROSITE" id="PS51774">
    <property type="entry name" value="NAB"/>
    <property type="match status" value="1"/>
</dbReference>
<organism evidence="4 5">
    <name type="scientific">Hibiscus sabdariffa</name>
    <name type="common">roselle</name>
    <dbReference type="NCBI Taxonomy" id="183260"/>
    <lineage>
        <taxon>Eukaryota</taxon>
        <taxon>Viridiplantae</taxon>
        <taxon>Streptophyta</taxon>
        <taxon>Embryophyta</taxon>
        <taxon>Tracheophyta</taxon>
        <taxon>Spermatophyta</taxon>
        <taxon>Magnoliopsida</taxon>
        <taxon>eudicotyledons</taxon>
        <taxon>Gunneridae</taxon>
        <taxon>Pentapetalae</taxon>
        <taxon>rosids</taxon>
        <taxon>malvids</taxon>
        <taxon>Malvales</taxon>
        <taxon>Malvaceae</taxon>
        <taxon>Malvoideae</taxon>
        <taxon>Hibiscus</taxon>
    </lineage>
</organism>
<gene>
    <name evidence="4" type="ORF">V6N12_068498</name>
</gene>
<reference evidence="4 5" key="1">
    <citation type="journal article" date="2024" name="G3 (Bethesda)">
        <title>Genome assembly of Hibiscus sabdariffa L. provides insights into metabolisms of medicinal natural products.</title>
        <authorList>
            <person name="Kim T."/>
        </authorList>
    </citation>
    <scope>NUCLEOTIDE SEQUENCE [LARGE SCALE GENOMIC DNA]</scope>
    <source>
        <strain evidence="4">TK-2024</strain>
        <tissue evidence="4">Old leaves</tissue>
    </source>
</reference>